<keyword evidence="1" id="KW-0614">Plasmid</keyword>
<evidence type="ECO:0000313" key="2">
    <source>
        <dbReference type="Proteomes" id="UP000001318"/>
    </source>
</evidence>
<evidence type="ECO:0000313" key="1">
    <source>
        <dbReference type="EMBL" id="CAQ03271.1"/>
    </source>
</evidence>
<geneLocation type="plasmid" evidence="1 2">
    <name>pCSL1</name>
</geneLocation>
<gene>
    <name evidence="1" type="ordered locus">pCSL0026</name>
</gene>
<dbReference type="Proteomes" id="UP000001318">
    <property type="component" value="Plasmid pCSL1"/>
</dbReference>
<organism evidence="1 2">
    <name type="scientific">Clavibacter sepedonicus</name>
    <name type="common">Clavibacter michiganensis subsp. sepedonicus</name>
    <dbReference type="NCBI Taxonomy" id="31964"/>
    <lineage>
        <taxon>Bacteria</taxon>
        <taxon>Bacillati</taxon>
        <taxon>Actinomycetota</taxon>
        <taxon>Actinomycetes</taxon>
        <taxon>Micrococcales</taxon>
        <taxon>Microbacteriaceae</taxon>
        <taxon>Clavibacter</taxon>
    </lineage>
</organism>
<name>B0RJ81_CLASE</name>
<dbReference type="RefSeq" id="WP_012300338.1">
    <property type="nucleotide sequence ID" value="NC_010408.1"/>
</dbReference>
<dbReference type="AlphaFoldDB" id="B0RJ81"/>
<dbReference type="GeneID" id="29472891"/>
<accession>B0RJ81</accession>
<dbReference type="KEGG" id="cms:pCSL0026"/>
<reference evidence="1 2" key="1">
    <citation type="journal article" date="2008" name="J. Bacteriol.">
        <title>Genome of the actinomycete plant pathogen Clavibacter michiganensis subsp. sepedonicus suggests recent niche adaptation.</title>
        <authorList>
            <person name="Bentley S.D."/>
            <person name="Corton C."/>
            <person name="Brown S.E."/>
            <person name="Barron A."/>
            <person name="Clark L."/>
            <person name="Doggett J."/>
            <person name="Harris B."/>
            <person name="Ormond D."/>
            <person name="Quail M.A."/>
            <person name="May G."/>
            <person name="Francis D."/>
            <person name="Knudson D."/>
            <person name="Parkhill J."/>
            <person name="Ishimaru C.A."/>
        </authorList>
    </citation>
    <scope>NUCLEOTIDE SEQUENCE [LARGE SCALE GENOMIC DNA]</scope>
    <source>
        <strain evidence="2">ATCC 33113 / DSM 20744 / JCM 9667 / LMG 2889 / ICMP 2535 / C-1</strain>
    </source>
</reference>
<proteinExistence type="predicted"/>
<sequence>MPYANPIASVLVIAGSVLFLVSVVLLMRTDLARARSTAEIKRIIRMLGVVLLGLGFNLTARVINSDGWVGLAINAVFGGAAVVAVAWGGRRAIRAAQLREANDRDGTPAARPER</sequence>
<keyword evidence="2" id="KW-1185">Reference proteome</keyword>
<protein>
    <submittedName>
        <fullName evidence="1">Membrane protein</fullName>
    </submittedName>
</protein>
<dbReference type="HOGENOM" id="CLU_2116661_0_0_11"/>
<dbReference type="EMBL" id="AM849036">
    <property type="protein sequence ID" value="CAQ03271.1"/>
    <property type="molecule type" value="Genomic_DNA"/>
</dbReference>